<dbReference type="Pfam" id="PF12708">
    <property type="entry name" value="Pect-lyase_RHGA_epim"/>
    <property type="match status" value="1"/>
</dbReference>
<gene>
    <name evidence="3" type="ordered locus">AciPR4_4221</name>
</gene>
<evidence type="ECO:0000256" key="1">
    <source>
        <dbReference type="SAM" id="SignalP"/>
    </source>
</evidence>
<dbReference type="InterPro" id="IPR024535">
    <property type="entry name" value="RHGA/B-epi-like_pectate_lyase"/>
</dbReference>
<dbReference type="AlphaFoldDB" id="E8V675"/>
<protein>
    <recommendedName>
        <fullName evidence="2">Rhamnogalacturonase A/B/Epimerase-like pectate lyase domain-containing protein</fullName>
    </recommendedName>
</protein>
<accession>E8V675</accession>
<organism evidence="3 4">
    <name type="scientific">Terriglobus saanensis (strain ATCC BAA-1853 / DSM 23119 / SP1PR4)</name>
    <dbReference type="NCBI Taxonomy" id="401053"/>
    <lineage>
        <taxon>Bacteria</taxon>
        <taxon>Pseudomonadati</taxon>
        <taxon>Acidobacteriota</taxon>
        <taxon>Terriglobia</taxon>
        <taxon>Terriglobales</taxon>
        <taxon>Acidobacteriaceae</taxon>
        <taxon>Terriglobus</taxon>
    </lineage>
</organism>
<evidence type="ECO:0000313" key="4">
    <source>
        <dbReference type="Proteomes" id="UP000006844"/>
    </source>
</evidence>
<feature type="chain" id="PRO_5003229247" description="Rhamnogalacturonase A/B/Epimerase-like pectate lyase domain-containing protein" evidence="1">
    <location>
        <begin position="23"/>
        <end position="429"/>
    </location>
</feature>
<evidence type="ECO:0000313" key="3">
    <source>
        <dbReference type="EMBL" id="ADV84966.1"/>
    </source>
</evidence>
<name>E8V675_TERSS</name>
<feature type="signal peptide" evidence="1">
    <location>
        <begin position="1"/>
        <end position="22"/>
    </location>
</feature>
<dbReference type="KEGG" id="tsa:AciPR4_4221"/>
<reference evidence="3 4" key="1">
    <citation type="journal article" date="2012" name="Stand. Genomic Sci.">
        <title>Complete genome sequence of Terriglobus saanensis type strain SP1PR4(T), an Acidobacteria from tundra soil.</title>
        <authorList>
            <person name="Rawat S.R."/>
            <person name="Mannisto M.K."/>
            <person name="Starovoytov V."/>
            <person name="Goodwin L."/>
            <person name="Nolan M."/>
            <person name="Hauser L."/>
            <person name="Land M."/>
            <person name="Davenport K.W."/>
            <person name="Woyke T."/>
            <person name="Haggblom M.M."/>
        </authorList>
    </citation>
    <scope>NUCLEOTIDE SEQUENCE</scope>
    <source>
        <strain evidence="4">ATCC BAA-1853 / DSM 23119 / SP1PR4</strain>
    </source>
</reference>
<dbReference type="eggNOG" id="COG5434">
    <property type="taxonomic scope" value="Bacteria"/>
</dbReference>
<keyword evidence="1" id="KW-0732">Signal</keyword>
<keyword evidence="4" id="KW-1185">Reference proteome</keyword>
<dbReference type="InterPro" id="IPR012334">
    <property type="entry name" value="Pectin_lyas_fold"/>
</dbReference>
<proteinExistence type="predicted"/>
<feature type="domain" description="Rhamnogalacturonase A/B/Epimerase-like pectate lyase" evidence="2">
    <location>
        <begin position="49"/>
        <end position="249"/>
    </location>
</feature>
<dbReference type="EMBL" id="CP002467">
    <property type="protein sequence ID" value="ADV84966.1"/>
    <property type="molecule type" value="Genomic_DNA"/>
</dbReference>
<dbReference type="SUPFAM" id="SSF51126">
    <property type="entry name" value="Pectin lyase-like"/>
    <property type="match status" value="1"/>
</dbReference>
<sequence length="429" mass="44978">MKRFFNFLCASSLCCFSIFSQGQGQGQGTVPSEGPGTSANGARPESPVVNVVNYGATGDGRTDDTSATNAAMTACAGRTRPKDGCILYFPAGIYLTTGLSIQAFVNIKGDGWGTSVLRLKPHTASDVLTVPASAFNFSIYGITLDGNSRQGGTGNCFSTATTLTGPAEWNTSNKRTAPVNAQKWGHIEEVMFSNCSADGIHINSFNYMLFFDNFYVFNNGVYGIFSSGTNSSFTNFQIERNGTAGIHLAGANNRFMSGEVIWNGATVSTEAGVYVSGLRNIIMAIQTEDNYTNGFVDSGINNEFIGCFSDSNGYAKGNVNASSLNASGFIVAGTGGVYIGDKVTSYRGLLPDGHYTTEWPYTITKANQSKVEISYDSTNKPPIAVAGDIEPVRGAGKGGHVACILAPGPPIVLGSCASAQSSSGTCTCN</sequence>
<dbReference type="InterPro" id="IPR011050">
    <property type="entry name" value="Pectin_lyase_fold/virulence"/>
</dbReference>
<dbReference type="Gene3D" id="2.160.20.10">
    <property type="entry name" value="Single-stranded right-handed beta-helix, Pectin lyase-like"/>
    <property type="match status" value="1"/>
</dbReference>
<dbReference type="Proteomes" id="UP000006844">
    <property type="component" value="Chromosome"/>
</dbReference>
<dbReference type="HOGENOM" id="CLU_658510_0_0_0"/>
<evidence type="ECO:0000259" key="2">
    <source>
        <dbReference type="Pfam" id="PF12708"/>
    </source>
</evidence>